<organism evidence="1 2">
    <name type="scientific">Pseudomonas protegens</name>
    <dbReference type="NCBI Taxonomy" id="380021"/>
    <lineage>
        <taxon>Bacteria</taxon>
        <taxon>Pseudomonadati</taxon>
        <taxon>Pseudomonadota</taxon>
        <taxon>Gammaproteobacteria</taxon>
        <taxon>Pseudomonadales</taxon>
        <taxon>Pseudomonadaceae</taxon>
        <taxon>Pseudomonas</taxon>
    </lineage>
</organism>
<dbReference type="EMBL" id="PYJM01000001">
    <property type="protein sequence ID" value="PUA46457.1"/>
    <property type="molecule type" value="Genomic_DNA"/>
</dbReference>
<dbReference type="Pfam" id="PF19940">
    <property type="entry name" value="DUF6402"/>
    <property type="match status" value="1"/>
</dbReference>
<proteinExistence type="predicted"/>
<name>A0A2T6GQM3_9PSED</name>
<reference evidence="1 2" key="1">
    <citation type="submission" date="2018-03" db="EMBL/GenBank/DDBJ databases">
        <title>Draft genome sequence of the plant growth promoting rhizobacterium Pseudomonas protegens strain BNJ-SS-45 isolated from wheat (Triticum aestivum) rhizosphere.</title>
        <authorList>
            <person name="Bajpai A."/>
            <person name="Shende K."/>
            <person name="Meena N."/>
            <person name="Upadhyayula S.R."/>
            <person name="Suravajhala P."/>
            <person name="Medicherla K.M."/>
            <person name="Johri B.N."/>
        </authorList>
    </citation>
    <scope>NUCLEOTIDE SEQUENCE [LARGE SCALE GENOMIC DNA]</scope>
    <source>
        <strain evidence="1 2">BNJ-SS-45</strain>
    </source>
</reference>
<comment type="caution">
    <text evidence="1">The sequence shown here is derived from an EMBL/GenBank/DDBJ whole genome shotgun (WGS) entry which is preliminary data.</text>
</comment>
<evidence type="ECO:0000313" key="1">
    <source>
        <dbReference type="EMBL" id="PUA46457.1"/>
    </source>
</evidence>
<dbReference type="InterPro" id="IPR045646">
    <property type="entry name" value="DUF6402"/>
</dbReference>
<dbReference type="RefSeq" id="WP_108542712.1">
    <property type="nucleotide sequence ID" value="NZ_PIZE01000015.1"/>
</dbReference>
<evidence type="ECO:0000313" key="2">
    <source>
        <dbReference type="Proteomes" id="UP000244178"/>
    </source>
</evidence>
<protein>
    <submittedName>
        <fullName evidence="1">Uncharacterized protein</fullName>
    </submittedName>
</protein>
<dbReference type="AlphaFoldDB" id="A0A2T6GQM3"/>
<dbReference type="Proteomes" id="UP000244178">
    <property type="component" value="Unassembled WGS sequence"/>
</dbReference>
<gene>
    <name evidence="1" type="ORF">C5U62_00250</name>
</gene>
<sequence length="307" mass="34279">MEIVATSSLSPASQKAEKTLAIRLFGVSDIPAAMRKMNWNVAADLMQYWFDGKPWSTIDGAMSNEVKEHIALAPAPYFDSSIVKMNWLVKFERANKVLNVLRAAWNNGPAQEQMREKILPKFKGRTPGVYPFQFNGEARSVENFGYCNTRSVNFALVDEVNELRAALADFNIRVFPEGEVAVTKDKVRLLVSRIGFYVEDAYDFNDAPNSFFSQPLGFWNFDGIEGAFAANATNIGLAEAQGALAMQAPGDAAADRMYKEIAEARYFYVNNSHFVAYRRRTGKGGDFQVFSDVLYESVPLVVIALWG</sequence>
<accession>A0A2T6GQM3</accession>